<dbReference type="Proteomes" id="UP001291912">
    <property type="component" value="Unassembled WGS sequence"/>
</dbReference>
<feature type="compositionally biased region" description="Low complexity" evidence="1">
    <location>
        <begin position="278"/>
        <end position="288"/>
    </location>
</feature>
<protein>
    <recommendedName>
        <fullName evidence="4">EcsC family protein</fullName>
    </recommendedName>
</protein>
<feature type="region of interest" description="Disordered" evidence="1">
    <location>
        <begin position="1"/>
        <end position="28"/>
    </location>
</feature>
<feature type="region of interest" description="Disordered" evidence="1">
    <location>
        <begin position="278"/>
        <end position="311"/>
    </location>
</feature>
<evidence type="ECO:0000313" key="3">
    <source>
        <dbReference type="Proteomes" id="UP001291912"/>
    </source>
</evidence>
<dbReference type="RefSeq" id="WP_194424468.1">
    <property type="nucleotide sequence ID" value="NZ_BAAAPT010000002.1"/>
</dbReference>
<sequence>MSEKVHRIHSLPDDTPWDGGIPPVGSEEHPATIRALDRVLAIQRPAVLAHLRSIRLRHPDADPVHIIRMLERRYLAAVTTGGAAVGATAVIPGIGTGVTLALSGVETAGFLEATALFAQSVAEVHGIPVDDPNRARALVLTLMLGQEGVDLVAQLANQATGKGPSRDTYWGQMVTQTLPRAAVGPLVDRLKTTFIRQFAARGGASWIGKALPFGIGAAVGGAGNNILGRRVLVNSRRAFPEAPYTLPAQLEPPPGATRLEYRAGRRIRRVGDAITGGTARGAAGVRGALTRKKGSREIETGPHESETTAPG</sequence>
<proteinExistence type="predicted"/>
<reference evidence="2 3" key="1">
    <citation type="submission" date="2023-10" db="EMBL/GenBank/DDBJ databases">
        <title>Microbacterium xanthum sp. nov., isolated from seaweed.</title>
        <authorList>
            <person name="Lee S.D."/>
        </authorList>
    </citation>
    <scope>NUCLEOTIDE SEQUENCE [LARGE SCALE GENOMIC DNA]</scope>
    <source>
        <strain evidence="2 3">KCTC 19124</strain>
    </source>
</reference>
<organism evidence="2 3">
    <name type="scientific">Microbacterium aquimaris</name>
    <dbReference type="NCBI Taxonomy" id="459816"/>
    <lineage>
        <taxon>Bacteria</taxon>
        <taxon>Bacillati</taxon>
        <taxon>Actinomycetota</taxon>
        <taxon>Actinomycetes</taxon>
        <taxon>Micrococcales</taxon>
        <taxon>Microbacteriaceae</taxon>
        <taxon>Microbacterium</taxon>
    </lineage>
</organism>
<evidence type="ECO:0008006" key="4">
    <source>
        <dbReference type="Google" id="ProtNLM"/>
    </source>
</evidence>
<feature type="compositionally biased region" description="Basic and acidic residues" evidence="1">
    <location>
        <begin position="295"/>
        <end position="311"/>
    </location>
</feature>
<accession>A0ABU5N7C6</accession>
<name>A0ABU5N7C6_9MICO</name>
<evidence type="ECO:0000313" key="2">
    <source>
        <dbReference type="EMBL" id="MDZ8161966.1"/>
    </source>
</evidence>
<comment type="caution">
    <text evidence="2">The sequence shown here is derived from an EMBL/GenBank/DDBJ whole genome shotgun (WGS) entry which is preliminary data.</text>
</comment>
<evidence type="ECO:0000256" key="1">
    <source>
        <dbReference type="SAM" id="MobiDB-lite"/>
    </source>
</evidence>
<gene>
    <name evidence="2" type="ORF">R2Q92_08930</name>
</gene>
<keyword evidence="3" id="KW-1185">Reference proteome</keyword>
<dbReference type="EMBL" id="JAWJYN010000002">
    <property type="protein sequence ID" value="MDZ8161966.1"/>
    <property type="molecule type" value="Genomic_DNA"/>
</dbReference>